<dbReference type="SUPFAM" id="SSF53901">
    <property type="entry name" value="Thiolase-like"/>
    <property type="match status" value="2"/>
</dbReference>
<evidence type="ECO:0000259" key="3">
    <source>
        <dbReference type="Pfam" id="PF08541"/>
    </source>
</evidence>
<organism evidence="5 6">
    <name type="scientific">Clostridium ganghwense</name>
    <dbReference type="NCBI Taxonomy" id="312089"/>
    <lineage>
        <taxon>Bacteria</taxon>
        <taxon>Bacillati</taxon>
        <taxon>Bacillota</taxon>
        <taxon>Clostridia</taxon>
        <taxon>Eubacteriales</taxon>
        <taxon>Clostridiaceae</taxon>
        <taxon>Clostridium</taxon>
    </lineage>
</organism>
<evidence type="ECO:0000313" key="6">
    <source>
        <dbReference type="Proteomes" id="UP001079657"/>
    </source>
</evidence>
<dbReference type="InterPro" id="IPR016039">
    <property type="entry name" value="Thiolase-like"/>
</dbReference>
<keyword evidence="6" id="KW-1185">Reference proteome</keyword>
<feature type="domain" description="Beta-ketoacyl-[acyl-carrier-protein] synthase III N-terminal" evidence="4">
    <location>
        <begin position="116"/>
        <end position="191"/>
    </location>
</feature>
<comment type="caution">
    <text evidence="5">The sequence shown here is derived from an EMBL/GenBank/DDBJ whole genome shotgun (WGS) entry which is preliminary data.</text>
</comment>
<dbReference type="InterPro" id="IPR013747">
    <property type="entry name" value="ACP_syn_III_C"/>
</dbReference>
<accession>A0ABT4CQY6</accession>
<dbReference type="Gene3D" id="3.40.47.10">
    <property type="match status" value="1"/>
</dbReference>
<feature type="domain" description="Beta-ketoacyl-[acyl-carrier-protein] synthase III C-terminal" evidence="3">
    <location>
        <begin position="247"/>
        <end position="337"/>
    </location>
</feature>
<proteinExistence type="predicted"/>
<dbReference type="PANTHER" id="PTHR34069:SF2">
    <property type="entry name" value="BETA-KETOACYL-[ACYL-CARRIER-PROTEIN] SYNTHASE III"/>
    <property type="match status" value="1"/>
</dbReference>
<sequence length="338" mass="38436">MENINVNVIIKGCNIYHPESAFNNSYFIEHFEKLGLECEGLMKKLGRKNHYLINNDHENALTMGIESSKKALESAGIAPEDLDMIVFVSETPEYTCPTTAMVLRERIGAKNANVVYDMNCNCLGMLMGADTVSRFMKTNKRVKHALIVGSIYLSFITKKTDNITYPLFGDGSGAVILEREESDEIRGFIDSIHYTDSSLNDKVRYPKCGHSKIHKADVSEEDKLFEFVPHDVDFFAKIWTGKVKQLLEETDISISEIDHFIFSQFDKEEIKETLENLDVEFSEDKYTFVCEKYGYTGNSSPFFALYEAMKTGKIKEGSKVIFCGEAIGFEIMTVLYQF</sequence>
<dbReference type="Proteomes" id="UP001079657">
    <property type="component" value="Unassembled WGS sequence"/>
</dbReference>
<dbReference type="Pfam" id="PF08541">
    <property type="entry name" value="ACP_syn_III_C"/>
    <property type="match status" value="1"/>
</dbReference>
<dbReference type="Pfam" id="PF08545">
    <property type="entry name" value="ACP_syn_III"/>
    <property type="match status" value="1"/>
</dbReference>
<dbReference type="InterPro" id="IPR013751">
    <property type="entry name" value="ACP_syn_III_N"/>
</dbReference>
<reference evidence="5" key="1">
    <citation type="submission" date="2022-12" db="EMBL/GenBank/DDBJ databases">
        <authorList>
            <person name="Wang J."/>
        </authorList>
    </citation>
    <scope>NUCLEOTIDE SEQUENCE</scope>
    <source>
        <strain evidence="5">HY-42-06</strain>
    </source>
</reference>
<name>A0ABT4CQY6_9CLOT</name>
<keyword evidence="2" id="KW-0012">Acyltransferase</keyword>
<dbReference type="RefSeq" id="WP_268050318.1">
    <property type="nucleotide sequence ID" value="NZ_JAPQES010000004.1"/>
</dbReference>
<protein>
    <submittedName>
        <fullName evidence="5">Ketoacyl-ACP synthase III</fullName>
    </submittedName>
</protein>
<dbReference type="CDD" id="cd00830">
    <property type="entry name" value="KAS_III"/>
    <property type="match status" value="1"/>
</dbReference>
<dbReference type="EMBL" id="JAPQES010000004">
    <property type="protein sequence ID" value="MCY6371457.1"/>
    <property type="molecule type" value="Genomic_DNA"/>
</dbReference>
<evidence type="ECO:0000256" key="2">
    <source>
        <dbReference type="ARBA" id="ARBA00023315"/>
    </source>
</evidence>
<keyword evidence="1" id="KW-0808">Transferase</keyword>
<gene>
    <name evidence="5" type="ORF">OXH55_12475</name>
</gene>
<evidence type="ECO:0000259" key="4">
    <source>
        <dbReference type="Pfam" id="PF08545"/>
    </source>
</evidence>
<dbReference type="PANTHER" id="PTHR34069">
    <property type="entry name" value="3-OXOACYL-[ACYL-CARRIER-PROTEIN] SYNTHASE 3"/>
    <property type="match status" value="1"/>
</dbReference>
<evidence type="ECO:0000313" key="5">
    <source>
        <dbReference type="EMBL" id="MCY6371457.1"/>
    </source>
</evidence>
<evidence type="ECO:0000256" key="1">
    <source>
        <dbReference type="ARBA" id="ARBA00022679"/>
    </source>
</evidence>